<accession>A0A392N015</accession>
<dbReference type="EMBL" id="LXQA010024142">
    <property type="protein sequence ID" value="MCH93091.1"/>
    <property type="molecule type" value="Genomic_DNA"/>
</dbReference>
<comment type="caution">
    <text evidence="2">The sequence shown here is derived from an EMBL/GenBank/DDBJ whole genome shotgun (WGS) entry which is preliminary data.</text>
</comment>
<dbReference type="GO" id="GO:0004523">
    <property type="term" value="F:RNA-DNA hybrid ribonuclease activity"/>
    <property type="evidence" value="ECO:0007669"/>
    <property type="project" value="InterPro"/>
</dbReference>
<proteinExistence type="predicted"/>
<keyword evidence="3" id="KW-1185">Reference proteome</keyword>
<dbReference type="Proteomes" id="UP000265520">
    <property type="component" value="Unassembled WGS sequence"/>
</dbReference>
<protein>
    <recommendedName>
        <fullName evidence="1">RNase H type-1 domain-containing protein</fullName>
    </recommendedName>
</protein>
<dbReference type="Pfam" id="PF13456">
    <property type="entry name" value="RVT_3"/>
    <property type="match status" value="1"/>
</dbReference>
<organism evidence="2 3">
    <name type="scientific">Trifolium medium</name>
    <dbReference type="NCBI Taxonomy" id="97028"/>
    <lineage>
        <taxon>Eukaryota</taxon>
        <taxon>Viridiplantae</taxon>
        <taxon>Streptophyta</taxon>
        <taxon>Embryophyta</taxon>
        <taxon>Tracheophyta</taxon>
        <taxon>Spermatophyta</taxon>
        <taxon>Magnoliopsida</taxon>
        <taxon>eudicotyledons</taxon>
        <taxon>Gunneridae</taxon>
        <taxon>Pentapetalae</taxon>
        <taxon>rosids</taxon>
        <taxon>fabids</taxon>
        <taxon>Fabales</taxon>
        <taxon>Fabaceae</taxon>
        <taxon>Papilionoideae</taxon>
        <taxon>50 kb inversion clade</taxon>
        <taxon>NPAAA clade</taxon>
        <taxon>Hologalegina</taxon>
        <taxon>IRL clade</taxon>
        <taxon>Trifolieae</taxon>
        <taxon>Trifolium</taxon>
    </lineage>
</organism>
<name>A0A392N015_9FABA</name>
<evidence type="ECO:0000313" key="2">
    <source>
        <dbReference type="EMBL" id="MCH93091.1"/>
    </source>
</evidence>
<dbReference type="AlphaFoldDB" id="A0A392N015"/>
<evidence type="ECO:0000259" key="1">
    <source>
        <dbReference type="Pfam" id="PF13456"/>
    </source>
</evidence>
<dbReference type="InterPro" id="IPR002156">
    <property type="entry name" value="RNaseH_domain"/>
</dbReference>
<dbReference type="GO" id="GO:0003676">
    <property type="term" value="F:nucleic acid binding"/>
    <property type="evidence" value="ECO:0007669"/>
    <property type="project" value="InterPro"/>
</dbReference>
<sequence>MGFKKVELCIDSASVVEVLKLRKLHSLTGGTVVKQIWKLLDLDWDIEISHSNREANKTNYHDIGMKFLPSLAMTNLSRGTCGAHEVGSPSA</sequence>
<evidence type="ECO:0000313" key="3">
    <source>
        <dbReference type="Proteomes" id="UP000265520"/>
    </source>
</evidence>
<feature type="domain" description="RNase H type-1" evidence="1">
    <location>
        <begin position="2"/>
        <end position="57"/>
    </location>
</feature>
<reference evidence="2 3" key="1">
    <citation type="journal article" date="2018" name="Front. Plant Sci.">
        <title>Red Clover (Trifolium pratense) and Zigzag Clover (T. medium) - A Picture of Genomic Similarities and Differences.</title>
        <authorList>
            <person name="Dluhosova J."/>
            <person name="Istvanek J."/>
            <person name="Nedelnik J."/>
            <person name="Repkova J."/>
        </authorList>
    </citation>
    <scope>NUCLEOTIDE SEQUENCE [LARGE SCALE GENOMIC DNA]</scope>
    <source>
        <strain evidence="3">cv. 10/8</strain>
        <tissue evidence="2">Leaf</tissue>
    </source>
</reference>